<protein>
    <submittedName>
        <fullName evidence="2">Uncharacterized protein</fullName>
    </submittedName>
</protein>
<reference evidence="2 3" key="1">
    <citation type="submission" date="2018-04" db="EMBL/GenBank/DDBJ databases">
        <title>Genomic Encyclopedia of Archaeal and Bacterial Type Strains, Phase II (KMG-II): from individual species to whole genera.</title>
        <authorList>
            <person name="Goeker M."/>
        </authorList>
    </citation>
    <scope>NUCLEOTIDE SEQUENCE [LARGE SCALE GENOMIC DNA]</scope>
    <source>
        <strain evidence="2 3">DSM 100434</strain>
    </source>
</reference>
<comment type="caution">
    <text evidence="2">The sequence shown here is derived from an EMBL/GenBank/DDBJ whole genome shotgun (WGS) entry which is preliminary data.</text>
</comment>
<keyword evidence="1" id="KW-0812">Transmembrane</keyword>
<proteinExistence type="predicted"/>
<evidence type="ECO:0000313" key="2">
    <source>
        <dbReference type="EMBL" id="PTQ74462.1"/>
    </source>
</evidence>
<evidence type="ECO:0000256" key="1">
    <source>
        <dbReference type="SAM" id="Phobius"/>
    </source>
</evidence>
<dbReference type="RefSeq" id="WP_107815796.1">
    <property type="nucleotide sequence ID" value="NZ_QAOH01000004.1"/>
</dbReference>
<feature type="transmembrane region" description="Helical" evidence="1">
    <location>
        <begin position="13"/>
        <end position="34"/>
    </location>
</feature>
<keyword evidence="1" id="KW-1133">Transmembrane helix</keyword>
<name>A0A2T5HSB0_9RHOB</name>
<dbReference type="Proteomes" id="UP000244077">
    <property type="component" value="Unassembled WGS sequence"/>
</dbReference>
<dbReference type="EMBL" id="QAOH01000004">
    <property type="protein sequence ID" value="PTQ74462.1"/>
    <property type="molecule type" value="Genomic_DNA"/>
</dbReference>
<accession>A0A2T5HSB0</accession>
<keyword evidence="3" id="KW-1185">Reference proteome</keyword>
<gene>
    <name evidence="2" type="ORF">C8N42_104106</name>
</gene>
<dbReference type="AlphaFoldDB" id="A0A2T5HSB0"/>
<evidence type="ECO:0000313" key="3">
    <source>
        <dbReference type="Proteomes" id="UP000244077"/>
    </source>
</evidence>
<organism evidence="2 3">
    <name type="scientific">Celeribacter persicus</name>
    <dbReference type="NCBI Taxonomy" id="1651082"/>
    <lineage>
        <taxon>Bacteria</taxon>
        <taxon>Pseudomonadati</taxon>
        <taxon>Pseudomonadota</taxon>
        <taxon>Alphaproteobacteria</taxon>
        <taxon>Rhodobacterales</taxon>
        <taxon>Roseobacteraceae</taxon>
        <taxon>Celeribacter</taxon>
    </lineage>
</organism>
<keyword evidence="1" id="KW-0472">Membrane</keyword>
<sequence length="286" mass="31612">MTFLAKIWRFAKYPLLIGFGIVLGGQLPTLYLLYDLNRDYNRAAELPFATDITQKPPSFARENSMLPFNLSQDDLQSRFDALLPCLEAPLEALSAGQVGIEACRNVVDGLDMTVNWQRQLGQPDVYAFSGGLWRTETIVGLGLLTGGGLLDGPLPPVYRLTGLGQNLWEMETFRKGASQAMGQSSLEKEYLWNVAGIVKPLGLPENPEDAVKRVACTTDTCVMEYIFDYCTENGVSQGRLRVSMSSLQGDDRAPMHHLFDNVIAAHGLAVAFKAQAMERTCERRAN</sequence>